<feature type="region of interest" description="Disordered" evidence="2">
    <location>
        <begin position="1"/>
        <end position="101"/>
    </location>
</feature>
<accession>A0ABP1BTI5</accession>
<feature type="coiled-coil region" evidence="1">
    <location>
        <begin position="307"/>
        <end position="348"/>
    </location>
</feature>
<evidence type="ECO:0000256" key="1">
    <source>
        <dbReference type="SAM" id="Coils"/>
    </source>
</evidence>
<dbReference type="EMBL" id="OZ023708">
    <property type="protein sequence ID" value="CAK9879638.1"/>
    <property type="molecule type" value="Genomic_DNA"/>
</dbReference>
<evidence type="ECO:0000313" key="4">
    <source>
        <dbReference type="Proteomes" id="UP001497522"/>
    </source>
</evidence>
<feature type="compositionally biased region" description="Low complexity" evidence="2">
    <location>
        <begin position="68"/>
        <end position="92"/>
    </location>
</feature>
<organism evidence="3 4">
    <name type="scientific">Sphagnum jensenii</name>
    <dbReference type="NCBI Taxonomy" id="128206"/>
    <lineage>
        <taxon>Eukaryota</taxon>
        <taxon>Viridiplantae</taxon>
        <taxon>Streptophyta</taxon>
        <taxon>Embryophyta</taxon>
        <taxon>Bryophyta</taxon>
        <taxon>Sphagnophytina</taxon>
        <taxon>Sphagnopsida</taxon>
        <taxon>Sphagnales</taxon>
        <taxon>Sphagnaceae</taxon>
        <taxon>Sphagnum</taxon>
    </lineage>
</organism>
<keyword evidence="1" id="KW-0175">Coiled coil</keyword>
<reference evidence="3" key="1">
    <citation type="submission" date="2024-03" db="EMBL/GenBank/DDBJ databases">
        <authorList>
            <consortium name="ELIXIR-Norway"/>
            <consortium name="Elixir Norway"/>
        </authorList>
    </citation>
    <scope>NUCLEOTIDE SEQUENCE</scope>
</reference>
<proteinExistence type="predicted"/>
<gene>
    <name evidence="3" type="ORF">CSSPJE1EN2_LOCUS21127</name>
</gene>
<dbReference type="Proteomes" id="UP001497522">
    <property type="component" value="Chromosome 7"/>
</dbReference>
<dbReference type="SUPFAM" id="SSF57997">
    <property type="entry name" value="Tropomyosin"/>
    <property type="match status" value="1"/>
</dbReference>
<feature type="compositionally biased region" description="Basic and acidic residues" evidence="2">
    <location>
        <begin position="52"/>
        <end position="65"/>
    </location>
</feature>
<evidence type="ECO:0000256" key="2">
    <source>
        <dbReference type="SAM" id="MobiDB-lite"/>
    </source>
</evidence>
<protein>
    <submittedName>
        <fullName evidence="3">Uncharacterized protein</fullName>
    </submittedName>
</protein>
<evidence type="ECO:0000313" key="3">
    <source>
        <dbReference type="EMBL" id="CAK9879638.1"/>
    </source>
</evidence>
<keyword evidence="4" id="KW-1185">Reference proteome</keyword>
<sequence>MFRMMKIGKGANANGKKKPPHTSSSSSEEGSLQPVPDQDGKRQCSTTSELPTRGKETRNWEHEMRMVSGLCSGNNLSSSRDSASSTSSSRNSGPKVQEKKFDLYTKQDRAYQGMTTTLDIVPKKRLCMKPQKDVTFQIPHDSDGLKALTNASDGLRLQQEECEVSPFLTSSGGRGMIHGCSDWEQSRGTLATIHMSNKLLSSLKKKKKTQGVLQKVGGKASSEEVAGVENMRRTFQMLDTTGVSHPDDKQQWLTLCDNEDDPVYRSSITLRPLTTLPYLVQTGIVKCSECQNVQNRIKMLELKDSDSSKLQGQIHALEKQMVKMEQQNGRFQERNEALESRLVAFEVEQMKQRRIIKVLENRIAQVGCPPTGASFLPVLSLGRNSVHVNRVTAQNMA</sequence>
<name>A0ABP1BTI5_9BRYO</name>